<protein>
    <recommendedName>
        <fullName evidence="5">Secreted protein</fullName>
    </recommendedName>
</protein>
<proteinExistence type="predicted"/>
<dbReference type="EMBL" id="QGKW02001660">
    <property type="protein sequence ID" value="KAF2582181.1"/>
    <property type="molecule type" value="Genomic_DNA"/>
</dbReference>
<evidence type="ECO:0000313" key="3">
    <source>
        <dbReference type="EMBL" id="KAF3511578.1"/>
    </source>
</evidence>
<evidence type="ECO:0008006" key="5">
    <source>
        <dbReference type="Google" id="ProtNLM"/>
    </source>
</evidence>
<accession>A0A8S9JIS8</accession>
<dbReference type="Proteomes" id="UP000712281">
    <property type="component" value="Unassembled WGS sequence"/>
</dbReference>
<feature type="chain" id="PRO_5043266115" description="Secreted protein" evidence="1">
    <location>
        <begin position="18"/>
        <end position="79"/>
    </location>
</feature>
<name>A0A8S9JIS8_BRACR</name>
<sequence>MVLFVVALLLQTRPLNHLEECRHLGLVCSLVFYNPWFSLPSRTSAIRTDVRYLEERICRTTVQERYLISDDDGQQLSLQ</sequence>
<reference evidence="3" key="1">
    <citation type="submission" date="2019-12" db="EMBL/GenBank/DDBJ databases">
        <title>Genome sequencing and annotation of Brassica cretica.</title>
        <authorList>
            <person name="Studholme D.J."/>
            <person name="Sarris P."/>
        </authorList>
    </citation>
    <scope>NUCLEOTIDE SEQUENCE</scope>
    <source>
        <strain evidence="3">PFS-109/04</strain>
        <tissue evidence="3">Leaf</tissue>
    </source>
</reference>
<comment type="caution">
    <text evidence="2">The sequence shown here is derived from an EMBL/GenBank/DDBJ whole genome shotgun (WGS) entry which is preliminary data.</text>
</comment>
<dbReference type="Proteomes" id="UP000712600">
    <property type="component" value="Unassembled WGS sequence"/>
</dbReference>
<evidence type="ECO:0000313" key="2">
    <source>
        <dbReference type="EMBL" id="KAF2582181.1"/>
    </source>
</evidence>
<keyword evidence="1" id="KW-0732">Signal</keyword>
<reference evidence="2" key="2">
    <citation type="submission" date="2019-12" db="EMBL/GenBank/DDBJ databases">
        <title>Genome sequencing and annotation of Brassica cretica.</title>
        <authorList>
            <person name="Studholme D.J."/>
            <person name="Sarris P.F."/>
        </authorList>
    </citation>
    <scope>NUCLEOTIDE SEQUENCE</scope>
    <source>
        <strain evidence="2">PFS-001/15</strain>
        <tissue evidence="2">Leaf</tissue>
    </source>
</reference>
<dbReference type="EMBL" id="QGKX02001521">
    <property type="protein sequence ID" value="KAF3511578.1"/>
    <property type="molecule type" value="Genomic_DNA"/>
</dbReference>
<evidence type="ECO:0000256" key="1">
    <source>
        <dbReference type="SAM" id="SignalP"/>
    </source>
</evidence>
<feature type="signal peptide" evidence="1">
    <location>
        <begin position="1"/>
        <end position="17"/>
    </location>
</feature>
<evidence type="ECO:0000313" key="4">
    <source>
        <dbReference type="Proteomes" id="UP000712281"/>
    </source>
</evidence>
<gene>
    <name evidence="2" type="ORF">F2Q68_00003445</name>
    <name evidence="3" type="ORF">F2Q69_00004828</name>
</gene>
<organism evidence="2 4">
    <name type="scientific">Brassica cretica</name>
    <name type="common">Mustard</name>
    <dbReference type="NCBI Taxonomy" id="69181"/>
    <lineage>
        <taxon>Eukaryota</taxon>
        <taxon>Viridiplantae</taxon>
        <taxon>Streptophyta</taxon>
        <taxon>Embryophyta</taxon>
        <taxon>Tracheophyta</taxon>
        <taxon>Spermatophyta</taxon>
        <taxon>Magnoliopsida</taxon>
        <taxon>eudicotyledons</taxon>
        <taxon>Gunneridae</taxon>
        <taxon>Pentapetalae</taxon>
        <taxon>rosids</taxon>
        <taxon>malvids</taxon>
        <taxon>Brassicales</taxon>
        <taxon>Brassicaceae</taxon>
        <taxon>Brassiceae</taxon>
        <taxon>Brassica</taxon>
    </lineage>
</organism>
<dbReference type="AlphaFoldDB" id="A0A8S9JIS8"/>